<dbReference type="AlphaFoldDB" id="A0A1I4XU37"/>
<dbReference type="PANTHER" id="PTHR34700:SF4">
    <property type="entry name" value="PHAGE-LIKE ELEMENT PBSX PROTEIN XKDP"/>
    <property type="match status" value="1"/>
</dbReference>
<feature type="domain" description="LysM" evidence="2">
    <location>
        <begin position="31"/>
        <end position="80"/>
    </location>
</feature>
<protein>
    <submittedName>
        <fullName evidence="3">LysM domain-containing protein</fullName>
    </submittedName>
</protein>
<feature type="chain" id="PRO_5017259754" evidence="1">
    <location>
        <begin position="21"/>
        <end position="350"/>
    </location>
</feature>
<dbReference type="PANTHER" id="PTHR34700">
    <property type="entry name" value="POTASSIUM BINDING PROTEIN KBP"/>
    <property type="match status" value="1"/>
</dbReference>
<keyword evidence="1" id="KW-0732">Signal</keyword>
<dbReference type="RefSeq" id="WP_091192510.1">
    <property type="nucleotide sequence ID" value="NZ_FOVE01000006.1"/>
</dbReference>
<proteinExistence type="predicted"/>
<dbReference type="SUPFAM" id="SSF54106">
    <property type="entry name" value="LysM domain"/>
    <property type="match status" value="1"/>
</dbReference>
<dbReference type="InterPro" id="IPR052196">
    <property type="entry name" value="Bact_Kbp"/>
</dbReference>
<reference evidence="4" key="1">
    <citation type="submission" date="2016-10" db="EMBL/GenBank/DDBJ databases">
        <authorList>
            <person name="Varghese N."/>
            <person name="Submissions S."/>
        </authorList>
    </citation>
    <scope>NUCLEOTIDE SEQUENCE [LARGE SCALE GENOMIC DNA]</scope>
    <source>
        <strain evidence="4">DSM 6150</strain>
    </source>
</reference>
<dbReference type="SMART" id="SM00257">
    <property type="entry name" value="LysM"/>
    <property type="match status" value="1"/>
</dbReference>
<dbReference type="InterPro" id="IPR036779">
    <property type="entry name" value="LysM_dom_sf"/>
</dbReference>
<gene>
    <name evidence="3" type="ORF">SAMN05660284_01116</name>
</gene>
<feature type="signal peptide" evidence="1">
    <location>
        <begin position="1"/>
        <end position="20"/>
    </location>
</feature>
<dbReference type="Pfam" id="PF01476">
    <property type="entry name" value="LysM"/>
    <property type="match status" value="1"/>
</dbReference>
<evidence type="ECO:0000256" key="1">
    <source>
        <dbReference type="SAM" id="SignalP"/>
    </source>
</evidence>
<dbReference type="EMBL" id="FOVE01000006">
    <property type="protein sequence ID" value="SFN29362.1"/>
    <property type="molecule type" value="Genomic_DNA"/>
</dbReference>
<dbReference type="CDD" id="cd00118">
    <property type="entry name" value="LysM"/>
    <property type="match status" value="1"/>
</dbReference>
<dbReference type="Gene3D" id="3.10.350.10">
    <property type="entry name" value="LysM domain"/>
    <property type="match status" value="1"/>
</dbReference>
<evidence type="ECO:0000313" key="4">
    <source>
        <dbReference type="Proteomes" id="UP000242869"/>
    </source>
</evidence>
<dbReference type="InterPro" id="IPR018392">
    <property type="entry name" value="LysM"/>
</dbReference>
<evidence type="ECO:0000259" key="2">
    <source>
        <dbReference type="PROSITE" id="PS51782"/>
    </source>
</evidence>
<dbReference type="Proteomes" id="UP000242869">
    <property type="component" value="Unassembled WGS sequence"/>
</dbReference>
<name>A0A1I4XU37_9NEIS</name>
<organism evidence="3 4">
    <name type="scientific">Formivibrio citricus</name>
    <dbReference type="NCBI Taxonomy" id="83765"/>
    <lineage>
        <taxon>Bacteria</taxon>
        <taxon>Pseudomonadati</taxon>
        <taxon>Pseudomonadota</taxon>
        <taxon>Betaproteobacteria</taxon>
        <taxon>Neisseriales</taxon>
        <taxon>Chitinibacteraceae</taxon>
        <taxon>Formivibrio</taxon>
    </lineage>
</organism>
<accession>A0A1I4XU37</accession>
<evidence type="ECO:0000313" key="3">
    <source>
        <dbReference type="EMBL" id="SFN29362.1"/>
    </source>
</evidence>
<keyword evidence="4" id="KW-1185">Reference proteome</keyword>
<dbReference type="PROSITE" id="PS51782">
    <property type="entry name" value="LYSM"/>
    <property type="match status" value="1"/>
</dbReference>
<dbReference type="STRING" id="83765.SAMN05660284_01116"/>
<sequence length="350" mass="38647">MRKSIISLILSGCLIAPAWADTIQLQDQVPDRYVVVKGDTLWGISGKFLKQPWRWPEIWQLNKQEIKNPHWIYPGDVIVLDRSGATPRLKLLRNEKMSANGEVKLSPQVRVSSLEQAIPSISPSAIDPFLKRPQIIDPETFAKAPRVAAAHESRVIFGMGDVVYAVNLSAKQGEIWQVFRDGKALLDPDTKEVIGNEVNYLGDVRVEATGDVATLRILNAKEEIMVGNRLVRAQEKIFINYSPRLPARAVAGKVVSTYGAVADAGPYTSVVINRGTEHGLEVGNVLFTYKQGVAVKKENDEPDRVTPPVKSSSLFVYRVFPKLSYGLLLDTSLPVNVGDEVKAEPNGGRK</sequence>
<dbReference type="OrthoDB" id="9765158at2"/>